<name>A0A068VAD5_COFCA</name>
<evidence type="ECO:0000313" key="5">
    <source>
        <dbReference type="EMBL" id="CDP17755.1"/>
    </source>
</evidence>
<proteinExistence type="inferred from homology"/>
<evidence type="ECO:0000256" key="4">
    <source>
        <dbReference type="SAM" id="MobiDB-lite"/>
    </source>
</evidence>
<feature type="repeat" description="PPR" evidence="3">
    <location>
        <begin position="160"/>
        <end position="194"/>
    </location>
</feature>
<organism evidence="5 6">
    <name type="scientific">Coffea canephora</name>
    <name type="common">Robusta coffee</name>
    <dbReference type="NCBI Taxonomy" id="49390"/>
    <lineage>
        <taxon>Eukaryota</taxon>
        <taxon>Viridiplantae</taxon>
        <taxon>Streptophyta</taxon>
        <taxon>Embryophyta</taxon>
        <taxon>Tracheophyta</taxon>
        <taxon>Spermatophyta</taxon>
        <taxon>Magnoliopsida</taxon>
        <taxon>eudicotyledons</taxon>
        <taxon>Gunneridae</taxon>
        <taxon>Pentapetalae</taxon>
        <taxon>asterids</taxon>
        <taxon>lamiids</taxon>
        <taxon>Gentianales</taxon>
        <taxon>Rubiaceae</taxon>
        <taxon>Ixoroideae</taxon>
        <taxon>Gardenieae complex</taxon>
        <taxon>Bertiereae - Coffeeae clade</taxon>
        <taxon>Coffeeae</taxon>
        <taxon>Coffea</taxon>
    </lineage>
</organism>
<dbReference type="PhylomeDB" id="A0A068VAD5"/>
<dbReference type="Pfam" id="PF01535">
    <property type="entry name" value="PPR"/>
    <property type="match status" value="1"/>
</dbReference>
<dbReference type="Proteomes" id="UP000295252">
    <property type="component" value="Chromosome IV"/>
</dbReference>
<dbReference type="NCBIfam" id="TIGR00756">
    <property type="entry name" value="PPR"/>
    <property type="match status" value="3"/>
</dbReference>
<gene>
    <name evidence="5" type="ORF">GSCOC_T00003864001</name>
</gene>
<evidence type="ECO:0000256" key="3">
    <source>
        <dbReference type="PROSITE-ProRule" id="PRU00708"/>
    </source>
</evidence>
<keyword evidence="6" id="KW-1185">Reference proteome</keyword>
<dbReference type="EMBL" id="HG739264">
    <property type="protein sequence ID" value="CDP17755.1"/>
    <property type="molecule type" value="Genomic_DNA"/>
</dbReference>
<feature type="repeat" description="PPR" evidence="3">
    <location>
        <begin position="195"/>
        <end position="229"/>
    </location>
</feature>
<comment type="similarity">
    <text evidence="1">Belongs to the PPR family. P subfamily.</text>
</comment>
<dbReference type="Gramene" id="CDP17755">
    <property type="protein sequence ID" value="CDP17755"/>
    <property type="gene ID" value="GSCOC_T00003864001"/>
</dbReference>
<dbReference type="InterPro" id="IPR011990">
    <property type="entry name" value="TPR-like_helical_dom_sf"/>
</dbReference>
<dbReference type="OMA" id="PIHRTIM"/>
<dbReference type="InParanoid" id="A0A068VAD5"/>
<accession>A0A068VAD5</accession>
<evidence type="ECO:0008006" key="7">
    <source>
        <dbReference type="Google" id="ProtNLM"/>
    </source>
</evidence>
<dbReference type="Pfam" id="PF13041">
    <property type="entry name" value="PPR_2"/>
    <property type="match status" value="1"/>
</dbReference>
<evidence type="ECO:0000256" key="2">
    <source>
        <dbReference type="ARBA" id="ARBA00022737"/>
    </source>
</evidence>
<feature type="compositionally biased region" description="Basic and acidic residues" evidence="4">
    <location>
        <begin position="112"/>
        <end position="125"/>
    </location>
</feature>
<dbReference type="PANTHER" id="PTHR47941">
    <property type="entry name" value="PENTATRICOPEPTIDE REPEAT-CONTAINING PROTEIN 3, MITOCHONDRIAL"/>
    <property type="match status" value="1"/>
</dbReference>
<reference evidence="6" key="1">
    <citation type="journal article" date="2014" name="Science">
        <title>The coffee genome provides insight into the convergent evolution of caffeine biosynthesis.</title>
        <authorList>
            <person name="Denoeud F."/>
            <person name="Carretero-Paulet L."/>
            <person name="Dereeper A."/>
            <person name="Droc G."/>
            <person name="Guyot R."/>
            <person name="Pietrella M."/>
            <person name="Zheng C."/>
            <person name="Alberti A."/>
            <person name="Anthony F."/>
            <person name="Aprea G."/>
            <person name="Aury J.M."/>
            <person name="Bento P."/>
            <person name="Bernard M."/>
            <person name="Bocs S."/>
            <person name="Campa C."/>
            <person name="Cenci A."/>
            <person name="Combes M.C."/>
            <person name="Crouzillat D."/>
            <person name="Da Silva C."/>
            <person name="Daddiego L."/>
            <person name="De Bellis F."/>
            <person name="Dussert S."/>
            <person name="Garsmeur O."/>
            <person name="Gayraud T."/>
            <person name="Guignon V."/>
            <person name="Jahn K."/>
            <person name="Jamilloux V."/>
            <person name="Joet T."/>
            <person name="Labadie K."/>
            <person name="Lan T."/>
            <person name="Leclercq J."/>
            <person name="Lepelley M."/>
            <person name="Leroy T."/>
            <person name="Li L.T."/>
            <person name="Librado P."/>
            <person name="Lopez L."/>
            <person name="Munoz A."/>
            <person name="Noel B."/>
            <person name="Pallavicini A."/>
            <person name="Perrotta G."/>
            <person name="Poncet V."/>
            <person name="Pot D."/>
            <person name="Priyono X."/>
            <person name="Rigoreau M."/>
            <person name="Rouard M."/>
            <person name="Rozas J."/>
            <person name="Tranchant-Dubreuil C."/>
            <person name="VanBuren R."/>
            <person name="Zhang Q."/>
            <person name="Andrade A.C."/>
            <person name="Argout X."/>
            <person name="Bertrand B."/>
            <person name="de Kochko A."/>
            <person name="Graziosi G."/>
            <person name="Henry R.J."/>
            <person name="Jayarama X."/>
            <person name="Ming R."/>
            <person name="Nagai C."/>
            <person name="Rounsley S."/>
            <person name="Sankoff D."/>
            <person name="Giuliano G."/>
            <person name="Albert V.A."/>
            <person name="Wincker P."/>
            <person name="Lashermes P."/>
        </authorList>
    </citation>
    <scope>NUCLEOTIDE SEQUENCE [LARGE SCALE GENOMIC DNA]</scope>
    <source>
        <strain evidence="6">cv. DH200-94</strain>
    </source>
</reference>
<dbReference type="AlphaFoldDB" id="A0A068VAD5"/>
<feature type="compositionally biased region" description="Basic and acidic residues" evidence="4">
    <location>
        <begin position="133"/>
        <end position="144"/>
    </location>
</feature>
<dbReference type="Gene3D" id="1.25.40.10">
    <property type="entry name" value="Tetratricopeptide repeat domain"/>
    <property type="match status" value="1"/>
</dbReference>
<sequence>MAPITTITRCFIISNSSQSSLLKRLFHPRLFHSHPISSLSSAPTTVSKPPLQSQSLLCVSNRKAQLSLTHFCTSSSSASESPVNPTTAPRKRSTLVNFSLSDSESDSESESEDKRSRDRQIDKSKLPPPYDPFNKKPVIEEPEDPKNLQEVFHNMRGDGLMNSAVKMFDGLSKDGLTHEALELFSQMKDKGQMPDVVAHTAVIEAYVNAGQAKEGLKVYMRMLASGVLPNAYTYNVLIKGLVASGDAKLVKEAKTYVEEMAEKRGIKPSAAVCVGVYEGLMKVGLEEEGKEVLEMLKSKGLVPEEEKVRDALKNKRGPAFRTVMNVLYGK</sequence>
<dbReference type="FunCoup" id="A0A068VAD5">
    <property type="interactions" value="185"/>
</dbReference>
<protein>
    <recommendedName>
        <fullName evidence="7">Pentacotripeptide-repeat region of PRORP domain-containing protein</fullName>
    </recommendedName>
</protein>
<feature type="region of interest" description="Disordered" evidence="4">
    <location>
        <begin position="74"/>
        <end position="144"/>
    </location>
</feature>
<dbReference type="OrthoDB" id="185373at2759"/>
<evidence type="ECO:0000313" key="6">
    <source>
        <dbReference type="Proteomes" id="UP000295252"/>
    </source>
</evidence>
<keyword evidence="2" id="KW-0677">Repeat</keyword>
<dbReference type="InterPro" id="IPR002885">
    <property type="entry name" value="PPR_rpt"/>
</dbReference>
<feature type="repeat" description="PPR" evidence="3">
    <location>
        <begin position="230"/>
        <end position="268"/>
    </location>
</feature>
<dbReference type="PROSITE" id="PS51375">
    <property type="entry name" value="PPR"/>
    <property type="match status" value="3"/>
</dbReference>
<evidence type="ECO:0000256" key="1">
    <source>
        <dbReference type="ARBA" id="ARBA00007626"/>
    </source>
</evidence>